<dbReference type="EMBL" id="BBJU01000025">
    <property type="protein sequence ID" value="GAK72439.1"/>
    <property type="molecule type" value="Genomic_DNA"/>
</dbReference>
<dbReference type="InterPro" id="IPR051619">
    <property type="entry name" value="TypeII_TA_RNase_PINc/VapC"/>
</dbReference>
<dbReference type="GO" id="GO:0004540">
    <property type="term" value="F:RNA nuclease activity"/>
    <property type="evidence" value="ECO:0007669"/>
    <property type="project" value="InterPro"/>
</dbReference>
<dbReference type="CDD" id="cd09873">
    <property type="entry name" value="PIN_Pae0151-like"/>
    <property type="match status" value="1"/>
</dbReference>
<dbReference type="SUPFAM" id="SSF88723">
    <property type="entry name" value="PIN domain-like"/>
    <property type="match status" value="1"/>
</dbReference>
<dbReference type="OrthoDB" id="9798446at2"/>
<gene>
    <name evidence="6" type="primary">vapC</name>
    <name evidence="8" type="ORF">RRU01S_25_01290</name>
</gene>
<dbReference type="AlphaFoldDB" id="A0A081D0J3"/>
<comment type="similarity">
    <text evidence="6">Belongs to the PINc/VapC protein family.</text>
</comment>
<keyword evidence="5 6" id="KW-0460">Magnesium</keyword>
<dbReference type="Pfam" id="PF01850">
    <property type="entry name" value="PIN"/>
    <property type="match status" value="1"/>
</dbReference>
<dbReference type="PANTHER" id="PTHR35901">
    <property type="entry name" value="RIBONUCLEASE VAPC3"/>
    <property type="match status" value="1"/>
</dbReference>
<keyword evidence="6" id="KW-0800">Toxin</keyword>
<keyword evidence="4 6" id="KW-0378">Hydrolase</keyword>
<dbReference type="GO" id="GO:0016787">
    <property type="term" value="F:hydrolase activity"/>
    <property type="evidence" value="ECO:0007669"/>
    <property type="project" value="UniProtKB-KW"/>
</dbReference>
<feature type="domain" description="PIN" evidence="7">
    <location>
        <begin position="4"/>
        <end position="124"/>
    </location>
</feature>
<comment type="function">
    <text evidence="6">Toxic component of a toxin-antitoxin (TA) system. An RNase.</text>
</comment>
<accession>A0A081D0J3</accession>
<dbReference type="GO" id="GO:0090729">
    <property type="term" value="F:toxin activity"/>
    <property type="evidence" value="ECO:0007669"/>
    <property type="project" value="UniProtKB-KW"/>
</dbReference>
<evidence type="ECO:0000313" key="8">
    <source>
        <dbReference type="EMBL" id="GAK72439.1"/>
    </source>
</evidence>
<keyword evidence="2 6" id="KW-0540">Nuclease</keyword>
<evidence type="ECO:0000256" key="1">
    <source>
        <dbReference type="ARBA" id="ARBA00022649"/>
    </source>
</evidence>
<evidence type="ECO:0000256" key="6">
    <source>
        <dbReference type="HAMAP-Rule" id="MF_00265"/>
    </source>
</evidence>
<evidence type="ECO:0000259" key="7">
    <source>
        <dbReference type="Pfam" id="PF01850"/>
    </source>
</evidence>
<dbReference type="PANTHER" id="PTHR35901:SF1">
    <property type="entry name" value="EXONUCLEASE VAPC9"/>
    <property type="match status" value="1"/>
</dbReference>
<evidence type="ECO:0000313" key="9">
    <source>
        <dbReference type="Proteomes" id="UP000028701"/>
    </source>
</evidence>
<protein>
    <recommendedName>
        <fullName evidence="6">Ribonuclease VapC</fullName>
        <shortName evidence="6">RNase VapC</shortName>
        <ecNumber evidence="6">3.1.-.-</ecNumber>
    </recommendedName>
    <alternativeName>
        <fullName evidence="6">Toxin VapC</fullName>
    </alternativeName>
</protein>
<dbReference type="InterPro" id="IPR029060">
    <property type="entry name" value="PIN-like_dom_sf"/>
</dbReference>
<sequence>MPFVVDASVVAAWFLPNETSGIADAAMARLEHEDCIAPDLLSHEFRNILLSAERRKRIDQEAVFSILLRFTGLPLILVSGGDHVTIMRLAQKHSLSAYDAAYLALATSRSLPLATNDKKLATAAASEGLAFS</sequence>
<evidence type="ECO:0000256" key="3">
    <source>
        <dbReference type="ARBA" id="ARBA00022723"/>
    </source>
</evidence>
<dbReference type="EC" id="3.1.-.-" evidence="6"/>
<dbReference type="Proteomes" id="UP000028701">
    <property type="component" value="Unassembled WGS sequence"/>
</dbReference>
<dbReference type="eggNOG" id="COG4113">
    <property type="taxonomic scope" value="Bacteria"/>
</dbReference>
<organism evidence="8 9">
    <name type="scientific">Agrobacterium rubi TR3 = NBRC 13261</name>
    <dbReference type="NCBI Taxonomy" id="1368415"/>
    <lineage>
        <taxon>Bacteria</taxon>
        <taxon>Pseudomonadati</taxon>
        <taxon>Pseudomonadota</taxon>
        <taxon>Alphaproteobacteria</taxon>
        <taxon>Hyphomicrobiales</taxon>
        <taxon>Rhizobiaceae</taxon>
        <taxon>Rhizobium/Agrobacterium group</taxon>
        <taxon>Agrobacterium</taxon>
    </lineage>
</organism>
<keyword evidence="3 6" id="KW-0479">Metal-binding</keyword>
<dbReference type="HAMAP" id="MF_00265">
    <property type="entry name" value="VapC_Nob1"/>
    <property type="match status" value="1"/>
</dbReference>
<dbReference type="InterPro" id="IPR022907">
    <property type="entry name" value="VapC_family"/>
</dbReference>
<evidence type="ECO:0000256" key="2">
    <source>
        <dbReference type="ARBA" id="ARBA00022722"/>
    </source>
</evidence>
<dbReference type="InterPro" id="IPR044153">
    <property type="entry name" value="PIN_Pae0151-like"/>
</dbReference>
<evidence type="ECO:0000256" key="4">
    <source>
        <dbReference type="ARBA" id="ARBA00022801"/>
    </source>
</evidence>
<proteinExistence type="inferred from homology"/>
<reference evidence="8 9" key="1">
    <citation type="submission" date="2014-08" db="EMBL/GenBank/DDBJ databases">
        <title>Whole genome shotgun sequence of Rhizobium rubi NBRC 13261.</title>
        <authorList>
            <person name="Katano-Makiyama Y."/>
            <person name="Hosoyama A."/>
            <person name="Hashimoto M."/>
            <person name="Hosoyama Y."/>
            <person name="Noguchi M."/>
            <person name="Tsuchikane K."/>
            <person name="Uohara A."/>
            <person name="Ohji S."/>
            <person name="Ichikawa N."/>
            <person name="Kimura A."/>
            <person name="Yamazoe A."/>
            <person name="Fujita N."/>
        </authorList>
    </citation>
    <scope>NUCLEOTIDE SEQUENCE [LARGE SCALE GENOMIC DNA]</scope>
    <source>
        <strain evidence="8 9">NBRC 13261</strain>
    </source>
</reference>
<dbReference type="InterPro" id="IPR002716">
    <property type="entry name" value="PIN_dom"/>
</dbReference>
<keyword evidence="1 6" id="KW-1277">Toxin-antitoxin system</keyword>
<name>A0A081D0J3_9HYPH</name>
<dbReference type="Gene3D" id="3.40.50.1010">
    <property type="entry name" value="5'-nuclease"/>
    <property type="match status" value="1"/>
</dbReference>
<feature type="binding site" evidence="6">
    <location>
        <position position="99"/>
    </location>
    <ligand>
        <name>Mg(2+)</name>
        <dbReference type="ChEBI" id="CHEBI:18420"/>
    </ligand>
</feature>
<dbReference type="GO" id="GO:0000287">
    <property type="term" value="F:magnesium ion binding"/>
    <property type="evidence" value="ECO:0007669"/>
    <property type="project" value="UniProtKB-UniRule"/>
</dbReference>
<feature type="binding site" evidence="6">
    <location>
        <position position="6"/>
    </location>
    <ligand>
        <name>Mg(2+)</name>
        <dbReference type="ChEBI" id="CHEBI:18420"/>
    </ligand>
</feature>
<comment type="cofactor">
    <cofactor evidence="6">
        <name>Mg(2+)</name>
        <dbReference type="ChEBI" id="CHEBI:18420"/>
    </cofactor>
</comment>
<comment type="caution">
    <text evidence="8">The sequence shown here is derived from an EMBL/GenBank/DDBJ whole genome shotgun (WGS) entry which is preliminary data.</text>
</comment>
<evidence type="ECO:0000256" key="5">
    <source>
        <dbReference type="ARBA" id="ARBA00022842"/>
    </source>
</evidence>